<dbReference type="InterPro" id="IPR036852">
    <property type="entry name" value="Peptidase_S8/S53_dom_sf"/>
</dbReference>
<dbReference type="Proteomes" id="UP000002384">
    <property type="component" value="Chromosome"/>
</dbReference>
<feature type="active site" description="Charge relay system" evidence="5">
    <location>
        <position position="188"/>
    </location>
</feature>
<dbReference type="AlphaFoldDB" id="B7KEJ0"/>
<dbReference type="PANTHER" id="PTHR43399">
    <property type="entry name" value="SUBTILISIN-RELATED"/>
    <property type="match status" value="1"/>
</dbReference>
<dbReference type="InterPro" id="IPR051048">
    <property type="entry name" value="Peptidase_S8/S53_subtilisin"/>
</dbReference>
<keyword evidence="3 5" id="KW-0378">Hydrolase</keyword>
<dbReference type="InterPro" id="IPR015500">
    <property type="entry name" value="Peptidase_S8_subtilisin-rel"/>
</dbReference>
<dbReference type="CDD" id="cd07473">
    <property type="entry name" value="Peptidases_S8_Subtilisin_like"/>
    <property type="match status" value="1"/>
</dbReference>
<evidence type="ECO:0000256" key="4">
    <source>
        <dbReference type="ARBA" id="ARBA00022825"/>
    </source>
</evidence>
<dbReference type="InterPro" id="IPR000209">
    <property type="entry name" value="Peptidase_S8/S53_dom"/>
</dbReference>
<dbReference type="InterPro" id="IPR022398">
    <property type="entry name" value="Peptidase_S8_His-AS"/>
</dbReference>
<dbReference type="GO" id="GO:0004252">
    <property type="term" value="F:serine-type endopeptidase activity"/>
    <property type="evidence" value="ECO:0007669"/>
    <property type="project" value="UniProtKB-UniRule"/>
</dbReference>
<keyword evidence="2 5" id="KW-0645">Protease</keyword>
<keyword evidence="9" id="KW-1185">Reference proteome</keyword>
<evidence type="ECO:0000256" key="1">
    <source>
        <dbReference type="ARBA" id="ARBA00011073"/>
    </source>
</evidence>
<feature type="active site" description="Charge relay system" evidence="5">
    <location>
        <position position="347"/>
    </location>
</feature>
<dbReference type="Pfam" id="PF00082">
    <property type="entry name" value="Peptidase_S8"/>
    <property type="match status" value="1"/>
</dbReference>
<name>B7KEJ0_GLOC7</name>
<dbReference type="PROSITE" id="PS00136">
    <property type="entry name" value="SUBTILASE_ASP"/>
    <property type="match status" value="1"/>
</dbReference>
<evidence type="ECO:0000259" key="7">
    <source>
        <dbReference type="Pfam" id="PF00082"/>
    </source>
</evidence>
<gene>
    <name evidence="8" type="ordered locus">PCC7424_0552</name>
</gene>
<dbReference type="PROSITE" id="PS51892">
    <property type="entry name" value="SUBTILASE"/>
    <property type="match status" value="1"/>
</dbReference>
<dbReference type="PROSITE" id="PS00137">
    <property type="entry name" value="SUBTILASE_HIS"/>
    <property type="match status" value="1"/>
</dbReference>
<evidence type="ECO:0000256" key="6">
    <source>
        <dbReference type="RuleBase" id="RU003355"/>
    </source>
</evidence>
<dbReference type="PRINTS" id="PR00723">
    <property type="entry name" value="SUBTILISIN"/>
</dbReference>
<evidence type="ECO:0000256" key="2">
    <source>
        <dbReference type="ARBA" id="ARBA00022670"/>
    </source>
</evidence>
<dbReference type="GO" id="GO:0006508">
    <property type="term" value="P:proteolysis"/>
    <property type="evidence" value="ECO:0007669"/>
    <property type="project" value="UniProtKB-KW"/>
</dbReference>
<evidence type="ECO:0000313" key="9">
    <source>
        <dbReference type="Proteomes" id="UP000002384"/>
    </source>
</evidence>
<dbReference type="OrthoDB" id="9798386at2"/>
<evidence type="ECO:0000313" key="8">
    <source>
        <dbReference type="EMBL" id="ACK69015.1"/>
    </source>
</evidence>
<dbReference type="SUPFAM" id="SSF52743">
    <property type="entry name" value="Subtilisin-like"/>
    <property type="match status" value="1"/>
</dbReference>
<dbReference type="InterPro" id="IPR034204">
    <property type="entry name" value="PfSUB1-like_cat_dom"/>
</dbReference>
<dbReference type="HOGENOM" id="CLU_011263_20_1_3"/>
<dbReference type="RefSeq" id="WP_012597962.1">
    <property type="nucleotide sequence ID" value="NC_011729.1"/>
</dbReference>
<evidence type="ECO:0000256" key="5">
    <source>
        <dbReference type="PROSITE-ProRule" id="PRU01240"/>
    </source>
</evidence>
<proteinExistence type="inferred from homology"/>
<keyword evidence="4 5" id="KW-0720">Serine protease</keyword>
<dbReference type="eggNOG" id="COG1404">
    <property type="taxonomic scope" value="Bacteria"/>
</dbReference>
<dbReference type="EMBL" id="CP001291">
    <property type="protein sequence ID" value="ACK69015.1"/>
    <property type="molecule type" value="Genomic_DNA"/>
</dbReference>
<protein>
    <submittedName>
        <fullName evidence="8">Peptidase S8 and S53 subtilisin kexin sedolisin</fullName>
    </submittedName>
</protein>
<feature type="domain" description="Peptidase S8/S53" evidence="7">
    <location>
        <begin position="124"/>
        <end position="383"/>
    </location>
</feature>
<evidence type="ECO:0000256" key="3">
    <source>
        <dbReference type="ARBA" id="ARBA00022801"/>
    </source>
</evidence>
<dbReference type="STRING" id="65393.PCC7424_0552"/>
<sequence>MMNPEVYSSTVFDPSLSNISSSNSLNVVSEDINIASSLNTHSSLDSQFNSEFTNEEIDLIAQALSAQATSVYTSTSGYGLVNAAAAVARAVGQPTFANVPNLGGNNWGADLIKAPEAWARGYTGQGVVVAVLDTGVDRNHSDLSSNIWMNTREIAGNGRDDDGNGYVDDVYGWNFANNNSNTLDVHGHGTHVSGTIGGVRNNFGVTGIAYNSKIMPVKVLDDNGSGSHTGIAQGIRYAADNGAKVINMSLVGTVGSSTLQSAVQYASSKGAIVVMAAGNSGGTQPLFPASYATNWGIAVGAVNSTNTMASFSNRAGSNSSMVYVTAPGVSVLSTLPNNRYASWNGTSMASPHVAGVVALMTSANRNLTDAQVRQILRETSGNSLAATTNFNSMGSSNTLALASINDSEVSYSSISSENTFVQYENHVPTETFTQVSYSNTDPLINSGKQEEVDDLLNSFSRDLNNDLSTLGVDLNSYVAGMQALNQIAQG</sequence>
<dbReference type="InterPro" id="IPR023827">
    <property type="entry name" value="Peptidase_S8_Asp-AS"/>
</dbReference>
<dbReference type="PROSITE" id="PS00138">
    <property type="entry name" value="SUBTILASE_SER"/>
    <property type="match status" value="1"/>
</dbReference>
<dbReference type="KEGG" id="cyc:PCC7424_0552"/>
<dbReference type="InterPro" id="IPR023828">
    <property type="entry name" value="Peptidase_S8_Ser-AS"/>
</dbReference>
<dbReference type="Gene3D" id="3.40.50.200">
    <property type="entry name" value="Peptidase S8/S53 domain"/>
    <property type="match status" value="1"/>
</dbReference>
<comment type="similarity">
    <text evidence="1 5 6">Belongs to the peptidase S8 family.</text>
</comment>
<reference evidence="9" key="1">
    <citation type="journal article" date="2011" name="MBio">
        <title>Novel metabolic attributes of the genus Cyanothece, comprising a group of unicellular nitrogen-fixing Cyanobacteria.</title>
        <authorList>
            <person name="Bandyopadhyay A."/>
            <person name="Elvitigala T."/>
            <person name="Welsh E."/>
            <person name="Stockel J."/>
            <person name="Liberton M."/>
            <person name="Min H."/>
            <person name="Sherman L.A."/>
            <person name="Pakrasi H.B."/>
        </authorList>
    </citation>
    <scope>NUCLEOTIDE SEQUENCE [LARGE SCALE GENOMIC DNA]</scope>
    <source>
        <strain evidence="9">PCC 7424</strain>
    </source>
</reference>
<organism evidence="8 9">
    <name type="scientific">Gloeothece citriformis (strain PCC 7424)</name>
    <name type="common">Cyanothece sp. (strain PCC 7424)</name>
    <dbReference type="NCBI Taxonomy" id="65393"/>
    <lineage>
        <taxon>Bacteria</taxon>
        <taxon>Bacillati</taxon>
        <taxon>Cyanobacteriota</taxon>
        <taxon>Cyanophyceae</taxon>
        <taxon>Oscillatoriophycideae</taxon>
        <taxon>Chroococcales</taxon>
        <taxon>Aphanothecaceae</taxon>
        <taxon>Gloeothece</taxon>
        <taxon>Gloeothece citriformis</taxon>
    </lineage>
</organism>
<feature type="active site" description="Charge relay system" evidence="5">
    <location>
        <position position="133"/>
    </location>
</feature>
<accession>B7KEJ0</accession>
<dbReference type="PANTHER" id="PTHR43399:SF4">
    <property type="entry name" value="CELL WALL-ASSOCIATED PROTEASE"/>
    <property type="match status" value="1"/>
</dbReference>